<gene>
    <name evidence="1" type="ORF">EDC25_10496</name>
</gene>
<sequence length="358" mass="39798">MPRPRTAVLAVLVIVLVLLALRLALPTLIERSVNARLAAMANYSGHVADVDVALWRGAYVLRDLRIDKRDSNLPVPMLVAPRVDIALAWRHLFRGSIVALVEFEQPVLHFVDGRGRDDSLTGAGEDWRQRLEELVPIRIDEVLVRDGEVVFHNFVSDPPVDLRAAAVNARLENLTNVRDEAGGRVADLQATALLFDSADLEAQARFDPIGRMETFSLALRVLSIDLTRINDLARAYANIDFESGNGEFVLELEAEDGSLSGYAKPLFQNLKIFSWRSDVVESEKNPFRIAWEAVVQGVTTLFRNQPADQFGTRIEISGRIDNPELGVFGAVIGVLRNAFVRALEPYFEGTHLPLRDDG</sequence>
<dbReference type="EMBL" id="SMAF01000004">
    <property type="protein sequence ID" value="TCT00106.1"/>
    <property type="molecule type" value="Genomic_DNA"/>
</dbReference>
<reference evidence="1 2" key="1">
    <citation type="submission" date="2019-03" db="EMBL/GenBank/DDBJ databases">
        <title>Genomic Encyclopedia of Type Strains, Phase IV (KMG-IV): sequencing the most valuable type-strain genomes for metagenomic binning, comparative biology and taxonomic classification.</title>
        <authorList>
            <person name="Goeker M."/>
        </authorList>
    </citation>
    <scope>NUCLEOTIDE SEQUENCE [LARGE SCALE GENOMIC DNA]</scope>
    <source>
        <strain evidence="1 2">DSM 21944</strain>
    </source>
</reference>
<keyword evidence="2" id="KW-1185">Reference proteome</keyword>
<name>A0A4R3LKN8_9GAMM</name>
<dbReference type="Proteomes" id="UP000294599">
    <property type="component" value="Unassembled WGS sequence"/>
</dbReference>
<comment type="caution">
    <text evidence="1">The sequence shown here is derived from an EMBL/GenBank/DDBJ whole genome shotgun (WGS) entry which is preliminary data.</text>
</comment>
<proteinExistence type="predicted"/>
<evidence type="ECO:0000313" key="2">
    <source>
        <dbReference type="Proteomes" id="UP000294599"/>
    </source>
</evidence>
<evidence type="ECO:0000313" key="1">
    <source>
        <dbReference type="EMBL" id="TCT00106.1"/>
    </source>
</evidence>
<dbReference type="AlphaFoldDB" id="A0A4R3LKN8"/>
<organism evidence="1 2">
    <name type="scientific">Pseudofulvimonas gallinarii</name>
    <dbReference type="NCBI Taxonomy" id="634155"/>
    <lineage>
        <taxon>Bacteria</taxon>
        <taxon>Pseudomonadati</taxon>
        <taxon>Pseudomonadota</taxon>
        <taxon>Gammaproteobacteria</taxon>
        <taxon>Lysobacterales</taxon>
        <taxon>Rhodanobacteraceae</taxon>
        <taxon>Pseudofulvimonas</taxon>
    </lineage>
</organism>
<protein>
    <submittedName>
        <fullName evidence="1">Uncharacterized protein DUF748</fullName>
    </submittedName>
</protein>
<dbReference type="RefSeq" id="WP_205985042.1">
    <property type="nucleotide sequence ID" value="NZ_JBHLWF010000088.1"/>
</dbReference>
<accession>A0A4R3LKN8</accession>